<comment type="caution">
    <text evidence="5">The sequence shown here is derived from an EMBL/GenBank/DDBJ whole genome shotgun (WGS) entry which is preliminary data.</text>
</comment>
<dbReference type="GO" id="GO:0006020">
    <property type="term" value="P:inositol metabolic process"/>
    <property type="evidence" value="ECO:0007669"/>
    <property type="project" value="TreeGrafter"/>
</dbReference>
<proteinExistence type="inferred from homology"/>
<evidence type="ECO:0008006" key="7">
    <source>
        <dbReference type="Google" id="ProtNLM"/>
    </source>
</evidence>
<feature type="binding site" evidence="4">
    <location>
        <position position="80"/>
    </location>
    <ligand>
        <name>Mg(2+)</name>
        <dbReference type="ChEBI" id="CHEBI:18420"/>
        <label>1</label>
        <note>catalytic</note>
    </ligand>
</feature>
<reference evidence="5 6" key="2">
    <citation type="submission" date="2015-10" db="EMBL/GenBank/DDBJ databases">
        <title>Draft Genome Sequence of Prosthecomicrobium hirschii ATCC 27832.</title>
        <authorList>
            <person name="Daniel J."/>
            <person name="Givan S.A."/>
            <person name="Brun Y.V."/>
            <person name="Brown P.J."/>
        </authorList>
    </citation>
    <scope>NUCLEOTIDE SEQUENCE [LARGE SCALE GENOMIC DNA]</scope>
    <source>
        <strain evidence="5 6">16</strain>
    </source>
</reference>
<dbReference type="STRING" id="665126.ABB55_20095"/>
<evidence type="ECO:0000313" key="6">
    <source>
        <dbReference type="Proteomes" id="UP000048984"/>
    </source>
</evidence>
<dbReference type="InterPro" id="IPR020550">
    <property type="entry name" value="Inositol_monophosphatase_CS"/>
</dbReference>
<dbReference type="Gene3D" id="3.30.540.10">
    <property type="entry name" value="Fructose-1,6-Bisphosphatase, subunit A, domain 1"/>
    <property type="match status" value="1"/>
</dbReference>
<keyword evidence="3 4" id="KW-0460">Magnesium</keyword>
<dbReference type="GO" id="GO:0046872">
    <property type="term" value="F:metal ion binding"/>
    <property type="evidence" value="ECO:0007669"/>
    <property type="project" value="UniProtKB-KW"/>
</dbReference>
<dbReference type="PANTHER" id="PTHR20854">
    <property type="entry name" value="INOSITOL MONOPHOSPHATASE"/>
    <property type="match status" value="1"/>
</dbReference>
<dbReference type="AlphaFoldDB" id="A0A0P6VQZ3"/>
<dbReference type="PANTHER" id="PTHR20854:SF4">
    <property type="entry name" value="INOSITOL-1-MONOPHOSPHATASE-RELATED"/>
    <property type="match status" value="1"/>
</dbReference>
<dbReference type="SUPFAM" id="SSF56655">
    <property type="entry name" value="Carbohydrate phosphatase"/>
    <property type="match status" value="1"/>
</dbReference>
<evidence type="ECO:0000313" key="5">
    <source>
        <dbReference type="EMBL" id="KPL54234.1"/>
    </source>
</evidence>
<comment type="similarity">
    <text evidence="1">Belongs to the inositol monophosphatase superfamily.</text>
</comment>
<accession>A0A0P6VQZ3</accession>
<dbReference type="PRINTS" id="PR00377">
    <property type="entry name" value="IMPHPHTASES"/>
</dbReference>
<dbReference type="EMBL" id="LJYW01000001">
    <property type="protein sequence ID" value="KPL54234.1"/>
    <property type="molecule type" value="Genomic_DNA"/>
</dbReference>
<dbReference type="Pfam" id="PF00459">
    <property type="entry name" value="Inositol_P"/>
    <property type="match status" value="1"/>
</dbReference>
<feature type="binding site" evidence="4">
    <location>
        <position position="101"/>
    </location>
    <ligand>
        <name>Mg(2+)</name>
        <dbReference type="ChEBI" id="CHEBI:18420"/>
        <label>1</label>
        <note>catalytic</note>
    </ligand>
</feature>
<gene>
    <name evidence="5" type="ORF">ABB55_20095</name>
</gene>
<evidence type="ECO:0000256" key="4">
    <source>
        <dbReference type="PIRSR" id="PIRSR600760-2"/>
    </source>
</evidence>
<dbReference type="GO" id="GO:0046854">
    <property type="term" value="P:phosphatidylinositol phosphate biosynthetic process"/>
    <property type="evidence" value="ECO:0007669"/>
    <property type="project" value="InterPro"/>
</dbReference>
<feature type="binding site" evidence="4">
    <location>
        <position position="100"/>
    </location>
    <ligand>
        <name>Mg(2+)</name>
        <dbReference type="ChEBI" id="CHEBI:18420"/>
        <label>1</label>
        <note>catalytic</note>
    </ligand>
</feature>
<dbReference type="Gene3D" id="3.40.190.80">
    <property type="match status" value="1"/>
</dbReference>
<name>A0A0P6VQZ3_9HYPH</name>
<dbReference type="GO" id="GO:0007165">
    <property type="term" value="P:signal transduction"/>
    <property type="evidence" value="ECO:0007669"/>
    <property type="project" value="TreeGrafter"/>
</dbReference>
<evidence type="ECO:0000256" key="3">
    <source>
        <dbReference type="ARBA" id="ARBA00022842"/>
    </source>
</evidence>
<comment type="cofactor">
    <cofactor evidence="4">
        <name>Mg(2+)</name>
        <dbReference type="ChEBI" id="CHEBI:18420"/>
    </cofactor>
</comment>
<organism evidence="5 6">
    <name type="scientific">Prosthecodimorpha hirschii</name>
    <dbReference type="NCBI Taxonomy" id="665126"/>
    <lineage>
        <taxon>Bacteria</taxon>
        <taxon>Pseudomonadati</taxon>
        <taxon>Pseudomonadota</taxon>
        <taxon>Alphaproteobacteria</taxon>
        <taxon>Hyphomicrobiales</taxon>
        <taxon>Ancalomicrobiaceae</taxon>
        <taxon>Prosthecodimorpha</taxon>
    </lineage>
</organism>
<feature type="binding site" evidence="4">
    <location>
        <position position="98"/>
    </location>
    <ligand>
        <name>Mg(2+)</name>
        <dbReference type="ChEBI" id="CHEBI:18420"/>
        <label>1</label>
        <note>catalytic</note>
    </ligand>
</feature>
<dbReference type="GO" id="GO:0008934">
    <property type="term" value="F:inositol monophosphate 1-phosphatase activity"/>
    <property type="evidence" value="ECO:0007669"/>
    <property type="project" value="TreeGrafter"/>
</dbReference>
<sequence length="275" mass="29416">MPDAERRQGGDPGPDLGADTELLAAAVREAGRLALGYFGNEPRVWMKAGDSPVSEADIEADRLLRGRLLGARPDYGWLSEETADSDDRLDRDRVFVIDPIDGTRAFIAGNPLWTVSAAVVEAGRPVAAALYQPATDDLMLATAGRGAWRGAHRLGASRREGTLAGARVSGPHGYLDRSLFQRERMDVRPSIPSLALRIAQVADGRLDLALASGRAHDWDLAAADLLVQEAGGRLSTDRGHPVRYNERVPRHPPLFAAAPGLIAATRTLLAALAKA</sequence>
<evidence type="ECO:0000256" key="2">
    <source>
        <dbReference type="ARBA" id="ARBA00022723"/>
    </source>
</evidence>
<dbReference type="Proteomes" id="UP000048984">
    <property type="component" value="Unassembled WGS sequence"/>
</dbReference>
<protein>
    <recommendedName>
        <fullName evidence="7">Inositol monophosphatase</fullName>
    </recommendedName>
</protein>
<dbReference type="PROSITE" id="PS00630">
    <property type="entry name" value="IMP_2"/>
    <property type="match status" value="1"/>
</dbReference>
<keyword evidence="6" id="KW-1185">Reference proteome</keyword>
<dbReference type="InterPro" id="IPR000760">
    <property type="entry name" value="Inositol_monophosphatase-like"/>
</dbReference>
<reference evidence="5 6" key="1">
    <citation type="submission" date="2015-09" db="EMBL/GenBank/DDBJ databases">
        <authorList>
            <person name="Jackson K.R."/>
            <person name="Lunt B.L."/>
            <person name="Fisher J.N.B."/>
            <person name="Gardner A.V."/>
            <person name="Bailey M.E."/>
            <person name="Deus L.M."/>
            <person name="Earl A.S."/>
            <person name="Gibby P.D."/>
            <person name="Hartmann K.A."/>
            <person name="Liu J.E."/>
            <person name="Manci A.M."/>
            <person name="Nielsen D.A."/>
            <person name="Solomon M.B."/>
            <person name="Breakwell D.P."/>
            <person name="Burnett S.H."/>
            <person name="Grose J.H."/>
        </authorList>
    </citation>
    <scope>NUCLEOTIDE SEQUENCE [LARGE SCALE GENOMIC DNA]</scope>
    <source>
        <strain evidence="5 6">16</strain>
    </source>
</reference>
<feature type="binding site" evidence="4">
    <location>
        <position position="219"/>
    </location>
    <ligand>
        <name>Mg(2+)</name>
        <dbReference type="ChEBI" id="CHEBI:18420"/>
        <label>1</label>
        <note>catalytic</note>
    </ligand>
</feature>
<keyword evidence="2 4" id="KW-0479">Metal-binding</keyword>
<evidence type="ECO:0000256" key="1">
    <source>
        <dbReference type="ARBA" id="ARBA00009759"/>
    </source>
</evidence>
<dbReference type="CDD" id="cd01638">
    <property type="entry name" value="CysQ"/>
    <property type="match status" value="1"/>
</dbReference>